<dbReference type="InterPro" id="IPR027589">
    <property type="entry name" value="Choice_anch_B"/>
</dbReference>
<feature type="chain" id="PRO_5045380782" evidence="1">
    <location>
        <begin position="19"/>
        <end position="665"/>
    </location>
</feature>
<protein>
    <submittedName>
        <fullName evidence="3">Choice-of-anchor B family protein</fullName>
    </submittedName>
</protein>
<dbReference type="Gene3D" id="2.60.40.10">
    <property type="entry name" value="Immunoglobulins"/>
    <property type="match status" value="1"/>
</dbReference>
<dbReference type="InterPro" id="IPR013783">
    <property type="entry name" value="Ig-like_fold"/>
</dbReference>
<dbReference type="Pfam" id="PF18962">
    <property type="entry name" value="Por_Secre_tail"/>
    <property type="match status" value="1"/>
</dbReference>
<dbReference type="CDD" id="cd00146">
    <property type="entry name" value="PKD"/>
    <property type="match status" value="1"/>
</dbReference>
<dbReference type="InterPro" id="IPR035986">
    <property type="entry name" value="PKD_dom_sf"/>
</dbReference>
<dbReference type="PROSITE" id="PS50093">
    <property type="entry name" value="PKD"/>
    <property type="match status" value="1"/>
</dbReference>
<dbReference type="InterPro" id="IPR022409">
    <property type="entry name" value="PKD/Chitinase_dom"/>
</dbReference>
<feature type="signal peptide" evidence="1">
    <location>
        <begin position="1"/>
        <end position="18"/>
    </location>
</feature>
<evidence type="ECO:0000313" key="4">
    <source>
        <dbReference type="Proteomes" id="UP001610063"/>
    </source>
</evidence>
<keyword evidence="1" id="KW-0732">Signal</keyword>
<accession>A0ABW7N703</accession>
<dbReference type="RefSeq" id="WP_395416172.1">
    <property type="nucleotide sequence ID" value="NZ_JBIPKE010000011.1"/>
</dbReference>
<evidence type="ECO:0000256" key="1">
    <source>
        <dbReference type="SAM" id="SignalP"/>
    </source>
</evidence>
<feature type="domain" description="PKD" evidence="2">
    <location>
        <begin position="537"/>
        <end position="583"/>
    </location>
</feature>
<comment type="caution">
    <text evidence="3">The sequence shown here is derived from an EMBL/GenBank/DDBJ whole genome shotgun (WGS) entry which is preliminary data.</text>
</comment>
<dbReference type="PANTHER" id="PTHR38787:SF3">
    <property type="entry name" value="REGULATORY P DOMAIN-CONTAINING PROTEIN"/>
    <property type="match status" value="1"/>
</dbReference>
<dbReference type="InterPro" id="IPR000601">
    <property type="entry name" value="PKD_dom"/>
</dbReference>
<dbReference type="NCBIfam" id="TIGR04312">
    <property type="entry name" value="choice_anch_B"/>
    <property type="match status" value="1"/>
</dbReference>
<reference evidence="3 4" key="1">
    <citation type="journal article" date="2013" name="Int. J. Syst. Evol. Microbiol.">
        <title>Marinoscillum luteum sp. nov., isolated from marine sediment.</title>
        <authorList>
            <person name="Cha I.T."/>
            <person name="Park S.J."/>
            <person name="Kim S.J."/>
            <person name="Kim J.G."/>
            <person name="Jung M.Y."/>
            <person name="Shin K.S."/>
            <person name="Kwon K.K."/>
            <person name="Yang S.H."/>
            <person name="Seo Y.S."/>
            <person name="Rhee S.K."/>
        </authorList>
    </citation>
    <scope>NUCLEOTIDE SEQUENCE [LARGE SCALE GENOMIC DNA]</scope>
    <source>
        <strain evidence="3 4">KCTC 23939</strain>
    </source>
</reference>
<sequence length="665" mass="73804">MKNLLIITLIAASSSAYAQFPCENGMSGGTYPCNQITLMSHLAPEEIDAVEHHGNYLNDIWGWTDAESGSEYALVGLVDGVAFVDVTVPTNPVYLGKLQESATSNGRVSRIGDVQHGKSSWRDIKTFKDHAFIVSDVNGAHGMQVLDLTKLRGLDGSTTVKFKADAQYEEFGSAHNIVINEETGFAYVVGVSDGGTKCSGGLHVIDINDPKNPAFVACFSTDGYTHDAQCVIYQGPDADYQGQEICFNSNEDTFTIVNVDDKDNMSMISRTGYDQVSYTHQGWLSEDHRFFLSNDELDENAFGFNPRTLIWNIEDLDAPVLIGEYYNNAAAIDHNLYTHNGLAFESNYFSGLRVLDLAQVADGKLRERAFFDTYPDADAIEFGGTWSNYPYFESGTIIVSDMNNGLFVLQLDLEEDIIATHPADMEGCENEELSFVVAATGTTNSYQWQRFDGKTYVNLTNNDQVSGTQTNELKIMAQNNYQGDILRCKITETNGTLHYTFPSSYEIKGEPLEVAFSFEETTPGSVQFTNESTGAQSYSWDFGDGSTSDEENPIHTFEYGVFNVTLTVTNECETAELTKETFVVTGLDDQSRYFNVFPNPSSDLINVFSQESGMLEIRDTSGKLVREQAITRGAHVIELNHLRKGIYFISIRTPETFVVKKLIIQ</sequence>
<gene>
    <name evidence="3" type="ORF">ACHKAR_03440</name>
</gene>
<dbReference type="InterPro" id="IPR026444">
    <property type="entry name" value="Secre_tail"/>
</dbReference>
<proteinExistence type="predicted"/>
<dbReference type="EMBL" id="JBIPKE010000011">
    <property type="protein sequence ID" value="MFH6982474.1"/>
    <property type="molecule type" value="Genomic_DNA"/>
</dbReference>
<keyword evidence="4" id="KW-1185">Reference proteome</keyword>
<dbReference type="SUPFAM" id="SSF75011">
    <property type="entry name" value="3-carboxy-cis,cis-mucoante lactonizing enzyme"/>
    <property type="match status" value="1"/>
</dbReference>
<evidence type="ECO:0000313" key="3">
    <source>
        <dbReference type="EMBL" id="MFH6982474.1"/>
    </source>
</evidence>
<name>A0ABW7N703_9BACT</name>
<dbReference type="PANTHER" id="PTHR38787">
    <property type="entry name" value="REGULATORY P DOMAIN-CONTAINING PROTEIN"/>
    <property type="match status" value="1"/>
</dbReference>
<dbReference type="SMART" id="SM00089">
    <property type="entry name" value="PKD"/>
    <property type="match status" value="1"/>
</dbReference>
<organism evidence="3 4">
    <name type="scientific">Marinoscillum luteum</name>
    <dbReference type="NCBI Taxonomy" id="861051"/>
    <lineage>
        <taxon>Bacteria</taxon>
        <taxon>Pseudomonadati</taxon>
        <taxon>Bacteroidota</taxon>
        <taxon>Cytophagia</taxon>
        <taxon>Cytophagales</taxon>
        <taxon>Reichenbachiellaceae</taxon>
        <taxon>Marinoscillum</taxon>
    </lineage>
</organism>
<dbReference type="Pfam" id="PF18911">
    <property type="entry name" value="PKD_4"/>
    <property type="match status" value="1"/>
</dbReference>
<dbReference type="Proteomes" id="UP001610063">
    <property type="component" value="Unassembled WGS sequence"/>
</dbReference>
<dbReference type="SUPFAM" id="SSF49299">
    <property type="entry name" value="PKD domain"/>
    <property type="match status" value="1"/>
</dbReference>
<dbReference type="NCBIfam" id="TIGR04183">
    <property type="entry name" value="Por_Secre_tail"/>
    <property type="match status" value="1"/>
</dbReference>
<evidence type="ECO:0000259" key="2">
    <source>
        <dbReference type="PROSITE" id="PS50093"/>
    </source>
</evidence>